<keyword evidence="3" id="KW-0597">Phosphoprotein</keyword>
<dbReference type="SUPFAM" id="SSF52777">
    <property type="entry name" value="CoA-dependent acyltransferases"/>
    <property type="match status" value="2"/>
</dbReference>
<dbReference type="PROSITE" id="PS00455">
    <property type="entry name" value="AMP_BINDING"/>
    <property type="match status" value="1"/>
</dbReference>
<dbReference type="InterPro" id="IPR020806">
    <property type="entry name" value="PKS_PP-bd"/>
</dbReference>
<dbReference type="InterPro" id="IPR010071">
    <property type="entry name" value="AA_adenyl_dom"/>
</dbReference>
<dbReference type="InterPro" id="IPR025110">
    <property type="entry name" value="AMP-bd_C"/>
</dbReference>
<dbReference type="Proteomes" id="UP001250181">
    <property type="component" value="Unassembled WGS sequence"/>
</dbReference>
<dbReference type="InterPro" id="IPR001242">
    <property type="entry name" value="Condensation_dom"/>
</dbReference>
<dbReference type="Gene3D" id="3.30.559.10">
    <property type="entry name" value="Chloramphenicol acetyltransferase-like domain"/>
    <property type="match status" value="1"/>
</dbReference>
<protein>
    <submittedName>
        <fullName evidence="5">Amino acid adenylation domain-containing protein</fullName>
    </submittedName>
</protein>
<dbReference type="Gene3D" id="3.30.559.30">
    <property type="entry name" value="Nonribosomal peptide synthetase, condensation domain"/>
    <property type="match status" value="1"/>
</dbReference>
<organism evidence="5 6">
    <name type="scientific">Streptomyces tamarix</name>
    <dbReference type="NCBI Taxonomy" id="3078565"/>
    <lineage>
        <taxon>Bacteria</taxon>
        <taxon>Bacillati</taxon>
        <taxon>Actinomycetota</taxon>
        <taxon>Actinomycetes</taxon>
        <taxon>Kitasatosporales</taxon>
        <taxon>Streptomycetaceae</taxon>
        <taxon>Streptomyces</taxon>
    </lineage>
</organism>
<dbReference type="Gene3D" id="3.30.300.30">
    <property type="match status" value="1"/>
</dbReference>
<dbReference type="Pfam" id="PF00501">
    <property type="entry name" value="AMP-binding"/>
    <property type="match status" value="1"/>
</dbReference>
<dbReference type="SUPFAM" id="SSF47336">
    <property type="entry name" value="ACP-like"/>
    <property type="match status" value="1"/>
</dbReference>
<keyword evidence="6" id="KW-1185">Reference proteome</keyword>
<dbReference type="SMART" id="SM00823">
    <property type="entry name" value="PKS_PP"/>
    <property type="match status" value="1"/>
</dbReference>
<evidence type="ECO:0000313" key="6">
    <source>
        <dbReference type="Proteomes" id="UP001250181"/>
    </source>
</evidence>
<reference evidence="5 6" key="1">
    <citation type="submission" date="2023-09" db="EMBL/GenBank/DDBJ databases">
        <title>Streptomyces sp. nov.: A antagonism against Alternaria gaisen Producing Streptochlin, Isolated from Tamarix root soil.</title>
        <authorList>
            <person name="Chen Y."/>
        </authorList>
    </citation>
    <scope>NUCLEOTIDE SEQUENCE [LARGE SCALE GENOMIC DNA]</scope>
    <source>
        <strain evidence="5 6">TRM76323</strain>
    </source>
</reference>
<gene>
    <name evidence="5" type="ORF">RND61_23590</name>
</gene>
<dbReference type="InterPro" id="IPR020845">
    <property type="entry name" value="AMP-binding_CS"/>
</dbReference>
<dbReference type="PANTHER" id="PTHR45527">
    <property type="entry name" value="NONRIBOSOMAL PEPTIDE SYNTHETASE"/>
    <property type="match status" value="1"/>
</dbReference>
<dbReference type="Pfam" id="PF00550">
    <property type="entry name" value="PP-binding"/>
    <property type="match status" value="1"/>
</dbReference>
<dbReference type="PROSITE" id="PS50075">
    <property type="entry name" value="CARRIER"/>
    <property type="match status" value="1"/>
</dbReference>
<feature type="domain" description="Carrier" evidence="4">
    <location>
        <begin position="512"/>
        <end position="594"/>
    </location>
</feature>
<dbReference type="SUPFAM" id="SSF56801">
    <property type="entry name" value="Acetyl-CoA synthetase-like"/>
    <property type="match status" value="1"/>
</dbReference>
<dbReference type="InterPro" id="IPR000873">
    <property type="entry name" value="AMP-dep_synth/lig_dom"/>
</dbReference>
<sequence length="1015" mass="108177">MTRVTSGSPEPADRGLIHEAVARQARRHPERIALRQGDAEVTYRELHLASDELTVDLHAAGVGPGALVPVLIPRSPRLVATLLAILKCGAGYAVLDPSWPEERLRSIIGRLAPPVLLAQSPVDLGVLCWTGADAPIGELARRGRPAPELPCASGSAATVFFTSGSTGTPKGVVAPHRAVLRLFGPGTFADLGPGRTMMAAGTPYWDVMALEVWGPLVSGGTVALVEDEYLMPAGLAELVRDRGVDTAWLTTSLFNMFVDEDLSCFEGIGQLLIGGERVSQHHVRKFLTRHPGIRLTNGYGPAEACVFTTTHPITLEDTEHPNGVPIGRPVPQTGVHLLDGDALCGPGETGEVCISGAGLANEYLGQPEETRARFTTVELDGVPTRVYRTGDLGFEGPDGLLYYRGRTDRQVKIRGYRIEPLEIENACLALPSVERAVAVPVPDEDGALSRMALFYVHGAGTEPLAEETVRARLAESLPAHCMPAEFRELAAIPLTPNGKADSHALLETLTRAPASADAATAVGGHQDIARGEYARIVGPEADPDASFAALGGTSLDALRLCARTSDRIGRRISAGDFLRTPTLAGLLALVESAAAVSASSTAEETGPIPLSGVQANFCLQHELLPDDPSAVCQVAWRVSGPLRLPVLEAALNDLHRRHEGLRAVYRVDDAPVTVLPGPVDAIRVETVAEERFDEALGRPLRIEKGEVWRCVVTETGLLGLAVHHVSFDGWSQGILVAELAQAYVARLRGATPRFAAEPPGLRRLAEEEAALHGPDGYPEQLRYWSSALAGLPELDFPQPAGAPAAREAAQPVVFTVGPERVGALSALAQRSGATLFAPLVACYGAALTRVLGQRDFGIGVALARRFGNEAARAVSCLVDALCLRLPALDGCRTPEDALAAALPVVTAGLARQDLRFADVVREVRPPRTGRNPLYQTLFAYQGNEEPRLELPECTVRPYTPAAVPAMNELVCEVWPLPDGGLRVDLTHQGHRVGRNVVERVARAYQELLVGDRSGL</sequence>
<dbReference type="InterPro" id="IPR042099">
    <property type="entry name" value="ANL_N_sf"/>
</dbReference>
<dbReference type="Gene3D" id="1.10.1200.10">
    <property type="entry name" value="ACP-like"/>
    <property type="match status" value="1"/>
</dbReference>
<comment type="cofactor">
    <cofactor evidence="1">
        <name>pantetheine 4'-phosphate</name>
        <dbReference type="ChEBI" id="CHEBI:47942"/>
    </cofactor>
</comment>
<dbReference type="Pfam" id="PF13193">
    <property type="entry name" value="AMP-binding_C"/>
    <property type="match status" value="1"/>
</dbReference>
<dbReference type="EMBL" id="JAWCTQ010000035">
    <property type="protein sequence ID" value="MDT9685019.1"/>
    <property type="molecule type" value="Genomic_DNA"/>
</dbReference>
<dbReference type="InterPro" id="IPR045851">
    <property type="entry name" value="AMP-bd_C_sf"/>
</dbReference>
<evidence type="ECO:0000313" key="5">
    <source>
        <dbReference type="EMBL" id="MDT9685019.1"/>
    </source>
</evidence>
<evidence type="ECO:0000256" key="1">
    <source>
        <dbReference type="ARBA" id="ARBA00001957"/>
    </source>
</evidence>
<comment type="caution">
    <text evidence="5">The sequence shown here is derived from an EMBL/GenBank/DDBJ whole genome shotgun (WGS) entry which is preliminary data.</text>
</comment>
<proteinExistence type="predicted"/>
<dbReference type="Pfam" id="PF00668">
    <property type="entry name" value="Condensation"/>
    <property type="match status" value="1"/>
</dbReference>
<keyword evidence="2" id="KW-0596">Phosphopantetheine</keyword>
<dbReference type="InterPro" id="IPR009081">
    <property type="entry name" value="PP-bd_ACP"/>
</dbReference>
<evidence type="ECO:0000256" key="3">
    <source>
        <dbReference type="ARBA" id="ARBA00022553"/>
    </source>
</evidence>
<evidence type="ECO:0000256" key="2">
    <source>
        <dbReference type="ARBA" id="ARBA00022450"/>
    </source>
</evidence>
<dbReference type="NCBIfam" id="TIGR01733">
    <property type="entry name" value="AA-adenyl-dom"/>
    <property type="match status" value="1"/>
</dbReference>
<dbReference type="InterPro" id="IPR036736">
    <property type="entry name" value="ACP-like_sf"/>
</dbReference>
<evidence type="ECO:0000259" key="4">
    <source>
        <dbReference type="PROSITE" id="PS50075"/>
    </source>
</evidence>
<dbReference type="InterPro" id="IPR023213">
    <property type="entry name" value="CAT-like_dom_sf"/>
</dbReference>
<dbReference type="Gene3D" id="3.40.50.12780">
    <property type="entry name" value="N-terminal domain of ligase-like"/>
    <property type="match status" value="1"/>
</dbReference>
<dbReference type="RefSeq" id="WP_315880066.1">
    <property type="nucleotide sequence ID" value="NZ_JAWCTQ010000035.1"/>
</dbReference>
<name>A0ABU3QQI3_9ACTN</name>
<dbReference type="PANTHER" id="PTHR45527:SF1">
    <property type="entry name" value="FATTY ACID SYNTHASE"/>
    <property type="match status" value="1"/>
</dbReference>
<accession>A0ABU3QQI3</accession>